<dbReference type="Gene3D" id="3.20.20.80">
    <property type="entry name" value="Glycosidases"/>
    <property type="match status" value="1"/>
</dbReference>
<dbReference type="InParanoid" id="A2GIN7"/>
<accession>A2GIN7</accession>
<reference evidence="2" key="2">
    <citation type="journal article" date="2007" name="Science">
        <title>Draft genome sequence of the sexually transmitted pathogen Trichomonas vaginalis.</title>
        <authorList>
            <person name="Carlton J.M."/>
            <person name="Hirt R.P."/>
            <person name="Silva J.C."/>
            <person name="Delcher A.L."/>
            <person name="Schatz M."/>
            <person name="Zhao Q."/>
            <person name="Wortman J.R."/>
            <person name="Bidwell S.L."/>
            <person name="Alsmark U.C.M."/>
            <person name="Besteiro S."/>
            <person name="Sicheritz-Ponten T."/>
            <person name="Noel C.J."/>
            <person name="Dacks J.B."/>
            <person name="Foster P.G."/>
            <person name="Simillion C."/>
            <person name="Van de Peer Y."/>
            <person name="Miranda-Saavedra D."/>
            <person name="Barton G.J."/>
            <person name="Westrop G.D."/>
            <person name="Mueller S."/>
            <person name="Dessi D."/>
            <person name="Fiori P.L."/>
            <person name="Ren Q."/>
            <person name="Paulsen I."/>
            <person name="Zhang H."/>
            <person name="Bastida-Corcuera F.D."/>
            <person name="Simoes-Barbosa A."/>
            <person name="Brown M.T."/>
            <person name="Hayes R.D."/>
            <person name="Mukherjee M."/>
            <person name="Okumura C.Y."/>
            <person name="Schneider R."/>
            <person name="Smith A.J."/>
            <person name="Vanacova S."/>
            <person name="Villalvazo M."/>
            <person name="Haas B.J."/>
            <person name="Pertea M."/>
            <person name="Feldblyum T.V."/>
            <person name="Utterback T.R."/>
            <person name="Shu C.L."/>
            <person name="Osoegawa K."/>
            <person name="de Jong P.J."/>
            <person name="Hrdy I."/>
            <person name="Horvathova L."/>
            <person name="Zubacova Z."/>
            <person name="Dolezal P."/>
            <person name="Malik S.B."/>
            <person name="Logsdon J.M. Jr."/>
            <person name="Henze K."/>
            <person name="Gupta A."/>
            <person name="Wang C.C."/>
            <person name="Dunne R.L."/>
            <person name="Upcroft J.A."/>
            <person name="Upcroft P."/>
            <person name="White O."/>
            <person name="Salzberg S.L."/>
            <person name="Tang P."/>
            <person name="Chiu C.-H."/>
            <person name="Lee Y.-S."/>
            <person name="Embley T.M."/>
            <person name="Coombs G.H."/>
            <person name="Mottram J.C."/>
            <person name="Tachezy J."/>
            <person name="Fraser-Liggett C.M."/>
            <person name="Johnson P.J."/>
        </authorList>
    </citation>
    <scope>NUCLEOTIDE SEQUENCE [LARGE SCALE GENOMIC DNA]</scope>
    <source>
        <strain evidence="2">G3</strain>
    </source>
</reference>
<dbReference type="EMBL" id="DS116241">
    <property type="protein sequence ID" value="EAX82980.1"/>
    <property type="molecule type" value="Genomic_DNA"/>
</dbReference>
<dbReference type="AlphaFoldDB" id="A2GIN7"/>
<protein>
    <recommendedName>
        <fullName evidence="4">GH18 domain-containing protein</fullName>
    </recommendedName>
</protein>
<dbReference type="OrthoDB" id="2129791at2759"/>
<evidence type="ECO:0000313" key="2">
    <source>
        <dbReference type="EMBL" id="EAX82980.1"/>
    </source>
</evidence>
<evidence type="ECO:0000256" key="1">
    <source>
        <dbReference type="SAM" id="Phobius"/>
    </source>
</evidence>
<evidence type="ECO:0000313" key="3">
    <source>
        <dbReference type="Proteomes" id="UP000001542"/>
    </source>
</evidence>
<dbReference type="KEGG" id="tva:4740612"/>
<dbReference type="InterPro" id="IPR017853">
    <property type="entry name" value="GH"/>
</dbReference>
<sequence>MSTLDLSISEDNGHQRNDDSLLNDKSTIACIVINVILIFTMLLIIILFFSLFSAKSQNENKRPYLCINSKSETNKDCFGGWFYKGYDKSTSPAKNAQWASDHNWNYVLFSTDITTDERKQQTLENIREFKKKKISFHIMCLEDTIFIEKHDSALKSIDALLDFFEKNNEFPDGIHIDVEPHALYHVGTPEFNECFQKWLDLLTKIRARLNKYPDLLFSAAVAYWYGVKTDDGNITNGHGYDMVNDKRLHSMMPMIYDGAGGTADKVYNRAKYYLQDRSNIVIGLDPKEYESVEQMRKVAQEVSERFAKNGTETSKHLWGFSIFSNTRY</sequence>
<feature type="transmembrane region" description="Helical" evidence="1">
    <location>
        <begin position="26"/>
        <end position="52"/>
    </location>
</feature>
<dbReference type="RefSeq" id="XP_001295910.1">
    <property type="nucleotide sequence ID" value="XM_001295909.1"/>
</dbReference>
<keyword evidence="3" id="KW-1185">Reference proteome</keyword>
<reference evidence="2" key="1">
    <citation type="submission" date="2006-10" db="EMBL/GenBank/DDBJ databases">
        <authorList>
            <person name="Amadeo P."/>
            <person name="Zhao Q."/>
            <person name="Wortman J."/>
            <person name="Fraser-Liggett C."/>
            <person name="Carlton J."/>
        </authorList>
    </citation>
    <scope>NUCLEOTIDE SEQUENCE</scope>
    <source>
        <strain evidence="2">G3</strain>
    </source>
</reference>
<keyword evidence="1" id="KW-0472">Membrane</keyword>
<keyword evidence="1" id="KW-0812">Transmembrane</keyword>
<name>A2GIN7_TRIV3</name>
<proteinExistence type="predicted"/>
<dbReference type="VEuPathDB" id="TrichDB:TVAGG3_0223590"/>
<evidence type="ECO:0008006" key="4">
    <source>
        <dbReference type="Google" id="ProtNLM"/>
    </source>
</evidence>
<dbReference type="VEuPathDB" id="TrichDB:TVAG_514020"/>
<organism evidence="2 3">
    <name type="scientific">Trichomonas vaginalis (strain ATCC PRA-98 / G3)</name>
    <dbReference type="NCBI Taxonomy" id="412133"/>
    <lineage>
        <taxon>Eukaryota</taxon>
        <taxon>Metamonada</taxon>
        <taxon>Parabasalia</taxon>
        <taxon>Trichomonadida</taxon>
        <taxon>Trichomonadidae</taxon>
        <taxon>Trichomonas</taxon>
    </lineage>
</organism>
<keyword evidence="1" id="KW-1133">Transmembrane helix</keyword>
<dbReference type="SUPFAM" id="SSF51445">
    <property type="entry name" value="(Trans)glycosidases"/>
    <property type="match status" value="1"/>
</dbReference>
<dbReference type="Proteomes" id="UP000001542">
    <property type="component" value="Unassembled WGS sequence"/>
</dbReference>
<gene>
    <name evidence="2" type="ORF">TVAG_514020</name>
</gene>